<name>A0A165AFV8_9AGAM</name>
<proteinExistence type="predicted"/>
<evidence type="ECO:0000313" key="2">
    <source>
        <dbReference type="Proteomes" id="UP000076722"/>
    </source>
</evidence>
<dbReference type="AlphaFoldDB" id="A0A165AFV8"/>
<sequence length="136" mass="16495">MPSSLHLDRNGLQTRLLKRIRKTKMRRTRLSRPGRRQKLLPSRRLKLRIVNDGLRSNDRWSTRRRYQEIREEVKRGIECTSFEYRRLYTLTAHAIPCFELNVSHNFSAPFPCGFGRRLRIRRLAVSQYKAWRLSQW</sequence>
<organism evidence="1 2">
    <name type="scientific">Sistotremastrum niveocremeum HHB9708</name>
    <dbReference type="NCBI Taxonomy" id="1314777"/>
    <lineage>
        <taxon>Eukaryota</taxon>
        <taxon>Fungi</taxon>
        <taxon>Dikarya</taxon>
        <taxon>Basidiomycota</taxon>
        <taxon>Agaricomycotina</taxon>
        <taxon>Agaricomycetes</taxon>
        <taxon>Sistotremastrales</taxon>
        <taxon>Sistotremastraceae</taxon>
        <taxon>Sertulicium</taxon>
        <taxon>Sertulicium niveocremeum</taxon>
    </lineage>
</organism>
<dbReference type="Proteomes" id="UP000076722">
    <property type="component" value="Unassembled WGS sequence"/>
</dbReference>
<gene>
    <name evidence="1" type="ORF">SISNIDRAFT_5232</name>
</gene>
<reference evidence="1 2" key="1">
    <citation type="journal article" date="2016" name="Mol. Biol. Evol.">
        <title>Comparative Genomics of Early-Diverging Mushroom-Forming Fungi Provides Insights into the Origins of Lignocellulose Decay Capabilities.</title>
        <authorList>
            <person name="Nagy L.G."/>
            <person name="Riley R."/>
            <person name="Tritt A."/>
            <person name="Adam C."/>
            <person name="Daum C."/>
            <person name="Floudas D."/>
            <person name="Sun H."/>
            <person name="Yadav J.S."/>
            <person name="Pangilinan J."/>
            <person name="Larsson K.H."/>
            <person name="Matsuura K."/>
            <person name="Barry K."/>
            <person name="Labutti K."/>
            <person name="Kuo R."/>
            <person name="Ohm R.A."/>
            <person name="Bhattacharya S.S."/>
            <person name="Shirouzu T."/>
            <person name="Yoshinaga Y."/>
            <person name="Martin F.M."/>
            <person name="Grigoriev I.V."/>
            <person name="Hibbett D.S."/>
        </authorList>
    </citation>
    <scope>NUCLEOTIDE SEQUENCE [LARGE SCALE GENOMIC DNA]</scope>
    <source>
        <strain evidence="1 2">HHB9708</strain>
    </source>
</reference>
<dbReference type="EMBL" id="KV419394">
    <property type="protein sequence ID" value="KZS98935.1"/>
    <property type="molecule type" value="Genomic_DNA"/>
</dbReference>
<evidence type="ECO:0000313" key="1">
    <source>
        <dbReference type="EMBL" id="KZS98935.1"/>
    </source>
</evidence>
<keyword evidence="2" id="KW-1185">Reference proteome</keyword>
<accession>A0A165AFV8</accession>
<protein>
    <submittedName>
        <fullName evidence="1">Uncharacterized protein</fullName>
    </submittedName>
</protein>